<keyword evidence="2" id="KW-1185">Reference proteome</keyword>
<proteinExistence type="predicted"/>
<accession>A0AAQ3U9A2</accession>
<dbReference type="PANTHER" id="PTHR33735">
    <property type="entry name" value="EXPRESSED PROTEIN"/>
    <property type="match status" value="1"/>
</dbReference>
<dbReference type="AlphaFoldDB" id="A0AAQ3U9A2"/>
<sequence length="423" mass="45644">MAAVVSWYGPLVDRSAAGASHVGGFLQLLAAVSSVIPHQQEDMQHKLIALPPKTTNVLDITYKSSFDVDETCNPLSSMASLSSVIISKGLAPHNSIVFHRHRGNPMISESSHHRQILIGLTMNSSGMNIAIPIKGTTRLAAAVGPGPANPSGGNFPIPNMPPWAKWLVNAIMIAIPLYTRFRTLEEKIEKTAEVAFEVIHTVAEVTEEVVVGAADKFPGNETMKKAASKIKTVMDVIEEDTEKGMTIIHKVDEIKEEAYSIVDPIIDKVTKEKELAQEETDKAKKQLLAAAVGAGAANPSGGNFPIPNLPPWAKWLISAAMIAIPLYTRFRTIEEKIEKTAEVAVEVIDAVAEATETVAVGIGNAFPGNQIIQEATSKIKAVMDVIEEDADKARALIHKVDEITDEVDSMVDPIIDKVTKNES</sequence>
<reference evidence="1 2" key="1">
    <citation type="submission" date="2024-02" db="EMBL/GenBank/DDBJ databases">
        <title>High-quality chromosome-scale genome assembly of Pensacola bahiagrass (Paspalum notatum Flugge var. saurae).</title>
        <authorList>
            <person name="Vega J.M."/>
            <person name="Podio M."/>
            <person name="Orjuela J."/>
            <person name="Siena L.A."/>
            <person name="Pessino S.C."/>
            <person name="Combes M.C."/>
            <person name="Mariac C."/>
            <person name="Albertini E."/>
            <person name="Pupilli F."/>
            <person name="Ortiz J.P.A."/>
            <person name="Leblanc O."/>
        </authorList>
    </citation>
    <scope>NUCLEOTIDE SEQUENCE [LARGE SCALE GENOMIC DNA]</scope>
    <source>
        <strain evidence="1">R1</strain>
        <tissue evidence="1">Leaf</tissue>
    </source>
</reference>
<evidence type="ECO:0000313" key="2">
    <source>
        <dbReference type="Proteomes" id="UP001341281"/>
    </source>
</evidence>
<evidence type="ECO:0000313" key="1">
    <source>
        <dbReference type="EMBL" id="WVZ85880.1"/>
    </source>
</evidence>
<protein>
    <submittedName>
        <fullName evidence="1">Uncharacterized protein</fullName>
    </submittedName>
</protein>
<dbReference type="Proteomes" id="UP001341281">
    <property type="component" value="Chromosome 07"/>
</dbReference>
<dbReference type="PANTHER" id="PTHR33735:SF9">
    <property type="entry name" value="OS04G0450600 PROTEIN"/>
    <property type="match status" value="1"/>
</dbReference>
<dbReference type="EMBL" id="CP144751">
    <property type="protein sequence ID" value="WVZ85880.1"/>
    <property type="molecule type" value="Genomic_DNA"/>
</dbReference>
<organism evidence="1 2">
    <name type="scientific">Paspalum notatum var. saurae</name>
    <dbReference type="NCBI Taxonomy" id="547442"/>
    <lineage>
        <taxon>Eukaryota</taxon>
        <taxon>Viridiplantae</taxon>
        <taxon>Streptophyta</taxon>
        <taxon>Embryophyta</taxon>
        <taxon>Tracheophyta</taxon>
        <taxon>Spermatophyta</taxon>
        <taxon>Magnoliopsida</taxon>
        <taxon>Liliopsida</taxon>
        <taxon>Poales</taxon>
        <taxon>Poaceae</taxon>
        <taxon>PACMAD clade</taxon>
        <taxon>Panicoideae</taxon>
        <taxon>Andropogonodae</taxon>
        <taxon>Paspaleae</taxon>
        <taxon>Paspalinae</taxon>
        <taxon>Paspalum</taxon>
    </lineage>
</organism>
<gene>
    <name evidence="1" type="ORF">U9M48_032738</name>
</gene>
<name>A0AAQ3U9A2_PASNO</name>